<evidence type="ECO:0000313" key="2">
    <source>
        <dbReference type="Proteomes" id="UP001057452"/>
    </source>
</evidence>
<proteinExistence type="predicted"/>
<reference evidence="1" key="1">
    <citation type="submission" date="2022-05" db="EMBL/GenBank/DDBJ databases">
        <title>Chromosome-level genome of Chaenocephalus aceratus.</title>
        <authorList>
            <person name="Park H."/>
        </authorList>
    </citation>
    <scope>NUCLEOTIDE SEQUENCE</scope>
    <source>
        <strain evidence="1">KU_202001</strain>
    </source>
</reference>
<organism evidence="1 2">
    <name type="scientific">Chaenocephalus aceratus</name>
    <name type="common">Blackfin icefish</name>
    <name type="synonym">Chaenichthys aceratus</name>
    <dbReference type="NCBI Taxonomy" id="36190"/>
    <lineage>
        <taxon>Eukaryota</taxon>
        <taxon>Metazoa</taxon>
        <taxon>Chordata</taxon>
        <taxon>Craniata</taxon>
        <taxon>Vertebrata</taxon>
        <taxon>Euteleostomi</taxon>
        <taxon>Actinopterygii</taxon>
        <taxon>Neopterygii</taxon>
        <taxon>Teleostei</taxon>
        <taxon>Neoteleostei</taxon>
        <taxon>Acanthomorphata</taxon>
        <taxon>Eupercaria</taxon>
        <taxon>Perciformes</taxon>
        <taxon>Notothenioidei</taxon>
        <taxon>Channichthyidae</taxon>
        <taxon>Chaenocephalus</taxon>
    </lineage>
</organism>
<protein>
    <submittedName>
        <fullName evidence="1">Uncharacterized protein</fullName>
    </submittedName>
</protein>
<accession>A0ACB9XP85</accession>
<evidence type="ECO:0000313" key="1">
    <source>
        <dbReference type="EMBL" id="KAI4829095.1"/>
    </source>
</evidence>
<dbReference type="EMBL" id="CM043788">
    <property type="protein sequence ID" value="KAI4829095.1"/>
    <property type="molecule type" value="Genomic_DNA"/>
</dbReference>
<dbReference type="Proteomes" id="UP001057452">
    <property type="component" value="Chromosome 4"/>
</dbReference>
<keyword evidence="2" id="KW-1185">Reference proteome</keyword>
<sequence>MPPLHSLSDLHSFNNRLPPDCMDILADNELLRKRRPPHRGSGRLSGGPGRWMWADGQSVSFSRLSGETLLGSDCVLVENPRSWISTSCSPETQHPFICSSQDRTH</sequence>
<gene>
    <name evidence="1" type="ORF">KUCAC02_023157</name>
</gene>
<name>A0ACB9XP85_CHAAC</name>
<comment type="caution">
    <text evidence="1">The sequence shown here is derived from an EMBL/GenBank/DDBJ whole genome shotgun (WGS) entry which is preliminary data.</text>
</comment>